<name>X0SVT5_9ZZZZ</name>
<comment type="caution">
    <text evidence="1">The sequence shown here is derived from an EMBL/GenBank/DDBJ whole genome shotgun (WGS) entry which is preliminary data.</text>
</comment>
<dbReference type="EMBL" id="BARS01001979">
    <property type="protein sequence ID" value="GAF79256.1"/>
    <property type="molecule type" value="Genomic_DNA"/>
</dbReference>
<reference evidence="1" key="1">
    <citation type="journal article" date="2014" name="Front. Microbiol.">
        <title>High frequency of phylogenetically diverse reductive dehalogenase-homologous genes in deep subseafloor sedimentary metagenomes.</title>
        <authorList>
            <person name="Kawai M."/>
            <person name="Futagami T."/>
            <person name="Toyoda A."/>
            <person name="Takaki Y."/>
            <person name="Nishi S."/>
            <person name="Hori S."/>
            <person name="Arai W."/>
            <person name="Tsubouchi T."/>
            <person name="Morono Y."/>
            <person name="Uchiyama I."/>
            <person name="Ito T."/>
            <person name="Fujiyama A."/>
            <person name="Inagaki F."/>
            <person name="Takami H."/>
        </authorList>
    </citation>
    <scope>NUCLEOTIDE SEQUENCE</scope>
    <source>
        <strain evidence="1">Expedition CK06-06</strain>
    </source>
</reference>
<proteinExistence type="predicted"/>
<protein>
    <submittedName>
        <fullName evidence="1">Uncharacterized protein</fullName>
    </submittedName>
</protein>
<gene>
    <name evidence="1" type="ORF">S01H1_03665</name>
</gene>
<dbReference type="AlphaFoldDB" id="X0SVT5"/>
<organism evidence="1">
    <name type="scientific">marine sediment metagenome</name>
    <dbReference type="NCBI Taxonomy" id="412755"/>
    <lineage>
        <taxon>unclassified sequences</taxon>
        <taxon>metagenomes</taxon>
        <taxon>ecological metagenomes</taxon>
    </lineage>
</organism>
<evidence type="ECO:0000313" key="1">
    <source>
        <dbReference type="EMBL" id="GAF79256.1"/>
    </source>
</evidence>
<accession>X0SVT5</accession>
<sequence length="75" mass="8844">MDNIKKERVCPTCGQPLHFVKLEKQPVKLVKSEKDEDMNEETFAIFEIWNCLNCNAEWEFDIKKGGWKVRSQKKG</sequence>